<gene>
    <name evidence="4" type="ORF">C1SCF055_LOCUS6724</name>
</gene>
<dbReference type="InterPro" id="IPR036397">
    <property type="entry name" value="RNaseH_sf"/>
</dbReference>
<dbReference type="InterPro" id="IPR000477">
    <property type="entry name" value="RT_dom"/>
</dbReference>
<dbReference type="Proteomes" id="UP001152797">
    <property type="component" value="Unassembled WGS sequence"/>
</dbReference>
<accession>A0A9P1FJS2</accession>
<dbReference type="InterPro" id="IPR002156">
    <property type="entry name" value="RNaseH_domain"/>
</dbReference>
<feature type="domain" description="Reverse transcriptase" evidence="2">
    <location>
        <begin position="709"/>
        <end position="1003"/>
    </location>
</feature>
<dbReference type="EMBL" id="CAMXCT030000431">
    <property type="protein sequence ID" value="CAL4766020.1"/>
    <property type="molecule type" value="Genomic_DNA"/>
</dbReference>
<protein>
    <submittedName>
        <fullName evidence="6">Ribonuclease H (RNase H)</fullName>
    </submittedName>
</protein>
<evidence type="ECO:0000259" key="3">
    <source>
        <dbReference type="PROSITE" id="PS50879"/>
    </source>
</evidence>
<dbReference type="SUPFAM" id="SSF53098">
    <property type="entry name" value="Ribonuclease H-like"/>
    <property type="match status" value="1"/>
</dbReference>
<keyword evidence="7" id="KW-1185">Reference proteome</keyword>
<evidence type="ECO:0000259" key="2">
    <source>
        <dbReference type="PROSITE" id="PS50878"/>
    </source>
</evidence>
<dbReference type="Gene3D" id="3.60.10.10">
    <property type="entry name" value="Endonuclease/exonuclease/phosphatase"/>
    <property type="match status" value="1"/>
</dbReference>
<dbReference type="PROSITE" id="PS50879">
    <property type="entry name" value="RNASE_H_1"/>
    <property type="match status" value="1"/>
</dbReference>
<dbReference type="GO" id="GO:0004523">
    <property type="term" value="F:RNA-DNA hybrid ribonuclease activity"/>
    <property type="evidence" value="ECO:0007669"/>
    <property type="project" value="InterPro"/>
</dbReference>
<evidence type="ECO:0000313" key="4">
    <source>
        <dbReference type="EMBL" id="CAI3978708.1"/>
    </source>
</evidence>
<evidence type="ECO:0000313" key="7">
    <source>
        <dbReference type="Proteomes" id="UP001152797"/>
    </source>
</evidence>
<evidence type="ECO:0000313" key="6">
    <source>
        <dbReference type="EMBL" id="CAL4766020.1"/>
    </source>
</evidence>
<dbReference type="PROSITE" id="PS50878">
    <property type="entry name" value="RT_POL"/>
    <property type="match status" value="1"/>
</dbReference>
<dbReference type="GO" id="GO:0003676">
    <property type="term" value="F:nucleic acid binding"/>
    <property type="evidence" value="ECO:0007669"/>
    <property type="project" value="InterPro"/>
</dbReference>
<dbReference type="PANTHER" id="PTHR47027:SF20">
    <property type="entry name" value="REVERSE TRANSCRIPTASE-LIKE PROTEIN WITH RNA-DIRECTED DNA POLYMERASE DOMAIN"/>
    <property type="match status" value="1"/>
</dbReference>
<proteinExistence type="predicted"/>
<organism evidence="4">
    <name type="scientific">Cladocopium goreaui</name>
    <dbReference type="NCBI Taxonomy" id="2562237"/>
    <lineage>
        <taxon>Eukaryota</taxon>
        <taxon>Sar</taxon>
        <taxon>Alveolata</taxon>
        <taxon>Dinophyceae</taxon>
        <taxon>Suessiales</taxon>
        <taxon>Symbiodiniaceae</taxon>
        <taxon>Cladocopium</taxon>
    </lineage>
</organism>
<feature type="region of interest" description="Disordered" evidence="1">
    <location>
        <begin position="1312"/>
        <end position="1338"/>
    </location>
</feature>
<comment type="caution">
    <text evidence="4">The sequence shown here is derived from an EMBL/GenBank/DDBJ whole genome shotgun (WGS) entry which is preliminary data.</text>
</comment>
<reference evidence="5" key="2">
    <citation type="submission" date="2024-04" db="EMBL/GenBank/DDBJ databases">
        <authorList>
            <person name="Chen Y."/>
            <person name="Shah S."/>
            <person name="Dougan E. K."/>
            <person name="Thang M."/>
            <person name="Chan C."/>
        </authorList>
    </citation>
    <scope>NUCLEOTIDE SEQUENCE [LARGE SCALE GENOMIC DNA]</scope>
</reference>
<feature type="compositionally biased region" description="Low complexity" evidence="1">
    <location>
        <begin position="1312"/>
        <end position="1324"/>
    </location>
</feature>
<dbReference type="EMBL" id="CAMXCT020000431">
    <property type="protein sequence ID" value="CAL1132083.1"/>
    <property type="molecule type" value="Genomic_DNA"/>
</dbReference>
<sequence>MAFLSDLHFFPPEALQAVWIEEFCFVLRGRVGFALRASVAMAWEQSGRPFLHVNSDRLLSLGFSIHGEYVHFTANYTPAGQSASEKRQHYQEAQKLHLQCLDVSSFQIWSGDFNGHVAAGEAEPEVLGSHGLTSPSTTAGGRILKEFLRGTQLCHVDSFHDCNARGTWKHNLTHEFYELDVFLISRSHAHLVGTHMGTFPGVSDHLAKTCFVHVGNLVKRQQRMARRRLWQRRNFQRTTLQPQLNMAAFRGPSASAVACRQQYSALVDKLLDNFDVSPAPDAPEQRAFDGVLEGWEESHPRVWHAYTDGSGQLAEIAHGQVVTPATAGWGAAVWTRDKVFEACCPVSLQSSQRDFRGAERATNNTAEASAMLFLFEWCLRNIEHFDVVHVHYDSEYAMNVSLGRWRVTRNTVLAKRLKATLQKLQALRCVKWTWIKGHTGNQGNERADKLANDGRLGCYTPFQDLASSAPRRRLVGKQPLVPVPELPQVPEPDVTWTDLANTLVVAAESTFGRTVHRGLWSPYTKDDLRSLDMHDQAVMRAFDNVRLSLDMVSRAASNELFRKAKRARAVFKAGCRKRWMEQVLEVLHSSLDCHDVSLFYRTLKQIGISVSDYSREGLQSFSLDALRTQAQKSAGTVDPVNPDLIASVVPEYPTAHHLGVPPNDQEISEALCTLRESSPGLDEVTVHMLKFAGSRARWQLRLLLHQMWSTDPTTWDKLAMEGVAVALYKGTGDRSDLDNHRFVVLLSAVSRVLARILATRISQWAEQRGFFPEEQFGFRKHRSTQDCLFAARLLVEMASEVPMGVTHPLEQLLVLVFVDITKAYTRVQRSSAWLVFSRLGMPDNVIRLLQGLHDMTTYRCRARQGLSDTYQQLTGFREGCCTSPVLYNLYHTWPLRDFNKRRHESLQLQCIHDKPFNLRMHKQQRKGDCVLTKQLSLLSFADDTTLLARGNNYQELEDLLCATLADWKETIKPQKTKRLMVGVAGRSTDRPCVEAAKLLGSWLQDNAGYATEDCKRLEAARAIWRSLYKQFPRFSLTAKQKGRVVHATVIRNLLYSTESRVVSAVTIRKWQVFLNAIARGLTGRRLRDMEGSMTMADVRREANLDSIHVYIGVGQLRYLGHVARLPAARLERALLFRWLPSESGLPASKQAPSTRRHFWQLLKSAMEASGVANWEHEWVRIAGEDGGAVWSTIVATWRKKQRDLETQQTWVEKHSAAATTARRETAEQRVFDSIGARPTGTGKYICPHCCDPPVTMYLKSLRKHVELCKLLSSAVRARQAAQRQRALDHAIAAPAAPVVPTEVAPVPVAAAAEPHDAPAVPAAKPKARKSRRNDDWDPQKVREAYQQRFPHRQMSLTDLPAPQPPSHLDNQTCLFCLVKFPSTAKCCHHSLACPKMPYKEWLRRVRVCQHDFRESNYKAKAEELKQSGAAGTHEHRAKKFAGGRAVPADSEDAVLTKLLRFSLHQATALDHVQQGAVTVFVVSHEPMQQKLVEAIQLWDQLLPPQPTPGQWVPHPLGERRCFLFAAMMEQIAALPFAKEVNDSVQYFSAMNLETDMKLALGSFGPRYSTPKAGRPWVFELTISSVAPDSFRLALGKIMSYLQSNKSDLLKVEGMRKGPVGLRQSLWDDLKRLQPMAK</sequence>
<dbReference type="SUPFAM" id="SSF56219">
    <property type="entry name" value="DNase I-like"/>
    <property type="match status" value="1"/>
</dbReference>
<evidence type="ECO:0000313" key="5">
    <source>
        <dbReference type="EMBL" id="CAL1132083.1"/>
    </source>
</evidence>
<evidence type="ECO:0000256" key="1">
    <source>
        <dbReference type="SAM" id="MobiDB-lite"/>
    </source>
</evidence>
<dbReference type="OrthoDB" id="6623548at2759"/>
<feature type="domain" description="RNase H type-1" evidence="3">
    <location>
        <begin position="299"/>
        <end position="456"/>
    </location>
</feature>
<dbReference type="PANTHER" id="PTHR47027">
    <property type="entry name" value="REVERSE TRANSCRIPTASE DOMAIN-CONTAINING PROTEIN"/>
    <property type="match status" value="1"/>
</dbReference>
<dbReference type="EMBL" id="CAMXCT010000431">
    <property type="protein sequence ID" value="CAI3978708.1"/>
    <property type="molecule type" value="Genomic_DNA"/>
</dbReference>
<dbReference type="Gene3D" id="3.30.420.10">
    <property type="entry name" value="Ribonuclease H-like superfamily/Ribonuclease H"/>
    <property type="match status" value="1"/>
</dbReference>
<dbReference type="Pfam" id="PF00078">
    <property type="entry name" value="RVT_1"/>
    <property type="match status" value="1"/>
</dbReference>
<dbReference type="Pfam" id="PF00075">
    <property type="entry name" value="RNase_H"/>
    <property type="match status" value="1"/>
</dbReference>
<name>A0A9P1FJS2_9DINO</name>
<reference evidence="4" key="1">
    <citation type="submission" date="2022-10" db="EMBL/GenBank/DDBJ databases">
        <authorList>
            <person name="Chen Y."/>
            <person name="Dougan E. K."/>
            <person name="Chan C."/>
            <person name="Rhodes N."/>
            <person name="Thang M."/>
        </authorList>
    </citation>
    <scope>NUCLEOTIDE SEQUENCE</scope>
</reference>
<dbReference type="InterPro" id="IPR036691">
    <property type="entry name" value="Endo/exonu/phosph_ase_sf"/>
</dbReference>
<dbReference type="InterPro" id="IPR012337">
    <property type="entry name" value="RNaseH-like_sf"/>
</dbReference>